<evidence type="ECO:0000313" key="9">
    <source>
        <dbReference type="EMBL" id="GIG97183.1"/>
    </source>
</evidence>
<feature type="transmembrane region" description="Helical" evidence="7">
    <location>
        <begin position="267"/>
        <end position="288"/>
    </location>
</feature>
<protein>
    <submittedName>
        <fullName evidence="9">ABC transporter permease</fullName>
    </submittedName>
</protein>
<keyword evidence="3" id="KW-1003">Cell membrane</keyword>
<gene>
    <name evidence="9" type="ORF">Pma05_37560</name>
</gene>
<evidence type="ECO:0000259" key="8">
    <source>
        <dbReference type="PROSITE" id="PS50928"/>
    </source>
</evidence>
<feature type="transmembrane region" description="Helical" evidence="7">
    <location>
        <begin position="89"/>
        <end position="114"/>
    </location>
</feature>
<comment type="caution">
    <text evidence="9">The sequence shown here is derived from an EMBL/GenBank/DDBJ whole genome shotgun (WGS) entry which is preliminary data.</text>
</comment>
<feature type="transmembrane region" description="Helical" evidence="7">
    <location>
        <begin position="126"/>
        <end position="152"/>
    </location>
</feature>
<sequence>MLRRLRDAVIVQFLVVAVIFVIGYYVGDPVSAFASPEATEEQLAQLRRSLGLDQPFWVQFGRYLEDLARLDVGTSVWQQRPAMEAVWEVIGNTVLLAILGAVAATVFGVVGGVLAGTRPGSAVDKVINLISVLSLSVASFWIGLLLIIVFAVRLNMVPTSGWYEWRGLILPVATLGFIHGGRICQVTRSVVLDEMSKAYVLVARSRGLPYRRLVAGHVLRNVAATVLTTAGWEFARMFGGSIYPIEVVFAWPGLGPLMTTAAHRHDFPIVEAAVLITGALVILVNLAVDVASHLLDRRLRPE</sequence>
<dbReference type="InterPro" id="IPR035906">
    <property type="entry name" value="MetI-like_sf"/>
</dbReference>
<name>A0ABQ4ER94_9ACTN</name>
<comment type="subcellular location">
    <subcellularLocation>
        <location evidence="1 7">Cell membrane</location>
        <topology evidence="1 7">Multi-pass membrane protein</topology>
    </subcellularLocation>
</comment>
<dbReference type="CDD" id="cd06261">
    <property type="entry name" value="TM_PBP2"/>
    <property type="match status" value="1"/>
</dbReference>
<evidence type="ECO:0000256" key="5">
    <source>
        <dbReference type="ARBA" id="ARBA00022989"/>
    </source>
</evidence>
<dbReference type="PANTHER" id="PTHR43163:SF6">
    <property type="entry name" value="DIPEPTIDE TRANSPORT SYSTEM PERMEASE PROTEIN DPPB-RELATED"/>
    <property type="match status" value="1"/>
</dbReference>
<keyword evidence="5 7" id="KW-1133">Transmembrane helix</keyword>
<evidence type="ECO:0000256" key="7">
    <source>
        <dbReference type="RuleBase" id="RU363032"/>
    </source>
</evidence>
<dbReference type="InterPro" id="IPR045621">
    <property type="entry name" value="BPD_transp_1_N"/>
</dbReference>
<dbReference type="PROSITE" id="PS50928">
    <property type="entry name" value="ABC_TM1"/>
    <property type="match status" value="1"/>
</dbReference>
<dbReference type="Pfam" id="PF19300">
    <property type="entry name" value="BPD_transp_1_N"/>
    <property type="match status" value="1"/>
</dbReference>
<dbReference type="SUPFAM" id="SSF161098">
    <property type="entry name" value="MetI-like"/>
    <property type="match status" value="1"/>
</dbReference>
<feature type="domain" description="ABC transmembrane type-1" evidence="8">
    <location>
        <begin position="90"/>
        <end position="288"/>
    </location>
</feature>
<dbReference type="Proteomes" id="UP000621500">
    <property type="component" value="Unassembled WGS sequence"/>
</dbReference>
<evidence type="ECO:0000256" key="1">
    <source>
        <dbReference type="ARBA" id="ARBA00004651"/>
    </source>
</evidence>
<keyword evidence="10" id="KW-1185">Reference proteome</keyword>
<keyword evidence="4 7" id="KW-0812">Transmembrane</keyword>
<organism evidence="9 10">
    <name type="scientific">Plantactinospora mayteni</name>
    <dbReference type="NCBI Taxonomy" id="566021"/>
    <lineage>
        <taxon>Bacteria</taxon>
        <taxon>Bacillati</taxon>
        <taxon>Actinomycetota</taxon>
        <taxon>Actinomycetes</taxon>
        <taxon>Micromonosporales</taxon>
        <taxon>Micromonosporaceae</taxon>
        <taxon>Plantactinospora</taxon>
    </lineage>
</organism>
<comment type="similarity">
    <text evidence="7">Belongs to the binding-protein-dependent transport system permease family.</text>
</comment>
<evidence type="ECO:0000256" key="2">
    <source>
        <dbReference type="ARBA" id="ARBA00022448"/>
    </source>
</evidence>
<proteinExistence type="inferred from homology"/>
<keyword evidence="2 7" id="KW-0813">Transport</keyword>
<evidence type="ECO:0000313" key="10">
    <source>
        <dbReference type="Proteomes" id="UP000621500"/>
    </source>
</evidence>
<feature type="transmembrane region" description="Helical" evidence="7">
    <location>
        <begin position="7"/>
        <end position="26"/>
    </location>
</feature>
<evidence type="ECO:0000256" key="3">
    <source>
        <dbReference type="ARBA" id="ARBA00022475"/>
    </source>
</evidence>
<reference evidence="9 10" key="1">
    <citation type="submission" date="2021-01" db="EMBL/GenBank/DDBJ databases">
        <title>Whole genome shotgun sequence of Plantactinospora mayteni NBRC 109088.</title>
        <authorList>
            <person name="Komaki H."/>
            <person name="Tamura T."/>
        </authorList>
    </citation>
    <scope>NUCLEOTIDE SEQUENCE [LARGE SCALE GENOMIC DNA]</scope>
    <source>
        <strain evidence="9 10">NBRC 109088</strain>
    </source>
</reference>
<keyword evidence="6 7" id="KW-0472">Membrane</keyword>
<evidence type="ECO:0000256" key="4">
    <source>
        <dbReference type="ARBA" id="ARBA00022692"/>
    </source>
</evidence>
<dbReference type="Gene3D" id="1.10.3720.10">
    <property type="entry name" value="MetI-like"/>
    <property type="match status" value="1"/>
</dbReference>
<dbReference type="PANTHER" id="PTHR43163">
    <property type="entry name" value="DIPEPTIDE TRANSPORT SYSTEM PERMEASE PROTEIN DPPB-RELATED"/>
    <property type="match status" value="1"/>
</dbReference>
<dbReference type="Pfam" id="PF00528">
    <property type="entry name" value="BPD_transp_1"/>
    <property type="match status" value="1"/>
</dbReference>
<evidence type="ECO:0000256" key="6">
    <source>
        <dbReference type="ARBA" id="ARBA00023136"/>
    </source>
</evidence>
<dbReference type="InterPro" id="IPR000515">
    <property type="entry name" value="MetI-like"/>
</dbReference>
<dbReference type="EMBL" id="BONX01000023">
    <property type="protein sequence ID" value="GIG97183.1"/>
    <property type="molecule type" value="Genomic_DNA"/>
</dbReference>
<accession>A0ABQ4ER94</accession>